<organism evidence="1">
    <name type="scientific">Myoviridae sp. ctNQV2</name>
    <dbReference type="NCBI Taxonomy" id="2827683"/>
    <lineage>
        <taxon>Viruses</taxon>
        <taxon>Duplodnaviria</taxon>
        <taxon>Heunggongvirae</taxon>
        <taxon>Uroviricota</taxon>
        <taxon>Caudoviricetes</taxon>
    </lineage>
</organism>
<accession>A0A8S5RYP2</accession>
<name>A0A8S5RYP2_9CAUD</name>
<dbReference type="EMBL" id="BK032510">
    <property type="protein sequence ID" value="DAF43792.1"/>
    <property type="molecule type" value="Genomic_DNA"/>
</dbReference>
<proteinExistence type="predicted"/>
<reference evidence="1" key="1">
    <citation type="journal article" date="2021" name="Proc. Natl. Acad. Sci. U.S.A.">
        <title>A Catalog of Tens of Thousands of Viruses from Human Metagenomes Reveals Hidden Associations with Chronic Diseases.</title>
        <authorList>
            <person name="Tisza M.J."/>
            <person name="Buck C.B."/>
        </authorList>
    </citation>
    <scope>NUCLEOTIDE SEQUENCE</scope>
    <source>
        <strain evidence="1">CtNQV2</strain>
    </source>
</reference>
<evidence type="ECO:0000313" key="1">
    <source>
        <dbReference type="EMBL" id="DAF43792.1"/>
    </source>
</evidence>
<protein>
    <submittedName>
        <fullName evidence="1">Uncharacterized protein</fullName>
    </submittedName>
</protein>
<sequence>MNRVMIFTYSSGTLSSVKNLIDEMFDLSSNPLRADDIFYFGIFCAYITYANFDWETYNTDNIDVPDILISNMTPTSDKINYVSIIIDQILTGKIEKPAWMIKVEQEYSCFDCYSPSTFLMLKPKDEKYESLGKLLTNFLYSTSHSAVCM</sequence>